<dbReference type="InterPro" id="IPR003114">
    <property type="entry name" value="Phox_assoc"/>
</dbReference>
<dbReference type="AlphaFoldDB" id="J5RJ70"/>
<dbReference type="OrthoDB" id="431557at2759"/>
<accession>J5RJ70</accession>
<dbReference type="EMBL" id="ALBS01000012">
    <property type="protein sequence ID" value="EJT52938.1"/>
    <property type="molecule type" value="Genomic_DNA"/>
</dbReference>
<evidence type="ECO:0000313" key="4">
    <source>
        <dbReference type="Proteomes" id="UP000002748"/>
    </source>
</evidence>
<organism evidence="3 4">
    <name type="scientific">Trichosporon asahii var. asahii (strain ATCC 90039 / CBS 2479 / JCM 2466 / KCTC 7840 / NBRC 103889/ NCYC 2677 / UAMH 7654)</name>
    <name type="common">Yeast</name>
    <dbReference type="NCBI Taxonomy" id="1186058"/>
    <lineage>
        <taxon>Eukaryota</taxon>
        <taxon>Fungi</taxon>
        <taxon>Dikarya</taxon>
        <taxon>Basidiomycota</taxon>
        <taxon>Agaricomycotina</taxon>
        <taxon>Tremellomycetes</taxon>
        <taxon>Trichosporonales</taxon>
        <taxon>Trichosporonaceae</taxon>
        <taxon>Trichosporon</taxon>
    </lineage>
</organism>
<comment type="caution">
    <text evidence="3">The sequence shown here is derived from an EMBL/GenBank/DDBJ whole genome shotgun (WGS) entry which is preliminary data.</text>
</comment>
<evidence type="ECO:0000313" key="3">
    <source>
        <dbReference type="EMBL" id="EJT52938.1"/>
    </source>
</evidence>
<evidence type="ECO:0000259" key="2">
    <source>
        <dbReference type="Pfam" id="PF02194"/>
    </source>
</evidence>
<evidence type="ECO:0000256" key="1">
    <source>
        <dbReference type="SAM" id="MobiDB-lite"/>
    </source>
</evidence>
<sequence length="535" mass="58570">MRRARTSLPLAVQLLAPPHALQTLQAQHAPSPSVVSLPLPSPSSSASPTPAPPNTRQNSAIKSAPPTSASTPTHSAAPNTRQNSAKSAPSTSAPTPRPALSKSPSVTATSCLPPLFETPTPELVALHDKLYHFLALILRAYVLQWYSKISPRDTQTLPEINNALVPILRPLLDVHREELVDLLLLHAPALLTLHLQTLRQAQAAVPLPATSYISTATPNAVPTVQNPEEPEQAGIDEVLDGMREEEERLGDAYHARLPLRSVTRQDGHWTVDPEYYVALGLRLQPEGGELQKTIVAELLAGSVLGNVSKRIGMPWFWAQMLHKQLSPKSFSDADSEPAEVTQPRRTIVQKTKAVVGKMKATGQTVRGLYATWASSPPPERKHTHLAMPWVHLLRELLAIDRAGLFTRLAFALFGMLVLLLSPVVDRILPILVTQTLTPALGMRILALLERIIFPCDGYPSPDEFREPGPPEQALLWEQLREDVRRKAPWMGVFGEGWDERLLDVVGHRGPNAHLAAMLYDAVVGTLAPELLVESK</sequence>
<dbReference type="Proteomes" id="UP000002748">
    <property type="component" value="Unassembled WGS sequence"/>
</dbReference>
<dbReference type="RefSeq" id="XP_014183899.1">
    <property type="nucleotide sequence ID" value="XM_014328424.1"/>
</dbReference>
<gene>
    <name evidence="3" type="ORF">A1Q1_00685</name>
</gene>
<proteinExistence type="predicted"/>
<dbReference type="KEGG" id="tasa:A1Q1_00685"/>
<name>J5RJ70_TRIAS</name>
<feature type="region of interest" description="Disordered" evidence="1">
    <location>
        <begin position="23"/>
        <end position="106"/>
    </location>
</feature>
<feature type="compositionally biased region" description="Polar residues" evidence="1">
    <location>
        <begin position="54"/>
        <end position="83"/>
    </location>
</feature>
<feature type="compositionally biased region" description="Low complexity" evidence="1">
    <location>
        <begin position="30"/>
        <end position="48"/>
    </location>
</feature>
<feature type="compositionally biased region" description="Low complexity" evidence="1">
    <location>
        <begin position="84"/>
        <end position="94"/>
    </location>
</feature>
<dbReference type="GeneID" id="25984199"/>
<feature type="domain" description="PXA" evidence="2">
    <location>
        <begin position="126"/>
        <end position="211"/>
    </location>
</feature>
<dbReference type="VEuPathDB" id="FungiDB:A1Q1_00685"/>
<reference evidence="3 4" key="1">
    <citation type="journal article" date="2012" name="Eukaryot. Cell">
        <title>Draft genome sequence of CBS 2479, the standard type strain of Trichosporon asahii.</title>
        <authorList>
            <person name="Yang R.Y."/>
            <person name="Li H.T."/>
            <person name="Zhu H."/>
            <person name="Zhou G.P."/>
            <person name="Wang M."/>
            <person name="Wang L."/>
        </authorList>
    </citation>
    <scope>NUCLEOTIDE SEQUENCE [LARGE SCALE GENOMIC DNA]</scope>
    <source>
        <strain evidence="4">ATCC 90039 / CBS 2479 / JCM 2466 / KCTC 7840 / NCYC 2677 / UAMH 7654</strain>
    </source>
</reference>
<dbReference type="Pfam" id="PF02194">
    <property type="entry name" value="PXA"/>
    <property type="match status" value="1"/>
</dbReference>
<protein>
    <recommendedName>
        <fullName evidence="2">PXA domain-containing protein</fullName>
    </recommendedName>
</protein>
<dbReference type="HOGENOM" id="CLU_032678_0_0_1"/>